<dbReference type="RefSeq" id="WP_223994062.1">
    <property type="nucleotide sequence ID" value="NZ_CAJZAG010000012.1"/>
</dbReference>
<sequence>MTTDPVITVSPAGKTKLAMPQAIWQDAGAGFESARFAGEEMFLRAEQTPAGETFRLAYLCFEASGFVSLGAAKAYAPQFAQHVLHRMAVWAEHNYEGDV</sequence>
<name>A0ABM8XU50_9BURK</name>
<evidence type="ECO:0000313" key="2">
    <source>
        <dbReference type="Proteomes" id="UP000706525"/>
    </source>
</evidence>
<gene>
    <name evidence="1" type="ORF">LMG32289_05453</name>
</gene>
<evidence type="ECO:0000313" key="1">
    <source>
        <dbReference type="EMBL" id="CAG9183884.1"/>
    </source>
</evidence>
<comment type="caution">
    <text evidence="1">The sequence shown here is derived from an EMBL/GenBank/DDBJ whole genome shotgun (WGS) entry which is preliminary data.</text>
</comment>
<proteinExistence type="predicted"/>
<dbReference type="Proteomes" id="UP000706525">
    <property type="component" value="Unassembled WGS sequence"/>
</dbReference>
<reference evidence="1 2" key="1">
    <citation type="submission" date="2021-08" db="EMBL/GenBank/DDBJ databases">
        <authorList>
            <person name="Peeters C."/>
        </authorList>
    </citation>
    <scope>NUCLEOTIDE SEQUENCE [LARGE SCALE GENOMIC DNA]</scope>
    <source>
        <strain evidence="1 2">LMG 32289</strain>
    </source>
</reference>
<accession>A0ABM8XU50</accession>
<organism evidence="1 2">
    <name type="scientific">Cupriavidus pampae</name>
    <dbReference type="NCBI Taxonomy" id="659251"/>
    <lineage>
        <taxon>Bacteria</taxon>
        <taxon>Pseudomonadati</taxon>
        <taxon>Pseudomonadota</taxon>
        <taxon>Betaproteobacteria</taxon>
        <taxon>Burkholderiales</taxon>
        <taxon>Burkholderiaceae</taxon>
        <taxon>Cupriavidus</taxon>
    </lineage>
</organism>
<keyword evidence="2" id="KW-1185">Reference proteome</keyword>
<protein>
    <submittedName>
        <fullName evidence="1">Uncharacterized protein</fullName>
    </submittedName>
</protein>
<dbReference type="EMBL" id="CAJZAG010000012">
    <property type="protein sequence ID" value="CAG9183884.1"/>
    <property type="molecule type" value="Genomic_DNA"/>
</dbReference>